<dbReference type="CDD" id="cd00614">
    <property type="entry name" value="CGS_like"/>
    <property type="match status" value="1"/>
</dbReference>
<comment type="similarity">
    <text evidence="2 11">Belongs to the trans-sulfuration enzymes family.</text>
</comment>
<dbReference type="InterPro" id="IPR015424">
    <property type="entry name" value="PyrdxlP-dep_Trfase"/>
</dbReference>
<comment type="subunit">
    <text evidence="10">Forms homodimers. May form homotetramers from two homodimers.</text>
</comment>
<evidence type="ECO:0000256" key="7">
    <source>
        <dbReference type="ARBA" id="ARBA00023239"/>
    </source>
</evidence>
<dbReference type="InterPro" id="IPR015422">
    <property type="entry name" value="PyrdxlP-dep_Trfase_small"/>
</dbReference>
<keyword evidence="5 11" id="KW-0663">Pyridoxal phosphate</keyword>
<proteinExistence type="inferred from homology"/>
<dbReference type="FunFam" id="3.40.640.10:FF:000009">
    <property type="entry name" value="Cystathionine gamma-synthase homolog"/>
    <property type="match status" value="1"/>
</dbReference>
<dbReference type="EC" id="4.4.1.13" evidence="3"/>
<dbReference type="GO" id="GO:0005737">
    <property type="term" value="C:cytoplasm"/>
    <property type="evidence" value="ECO:0007669"/>
    <property type="project" value="TreeGrafter"/>
</dbReference>
<evidence type="ECO:0000313" key="13">
    <source>
        <dbReference type="EMBL" id="CAD8583139.1"/>
    </source>
</evidence>
<sequence>MSLSLSSTAASRAANSKHSSSREQRQRQRATARDASSKPSRVSAASARMHGARANDAMRTRASADDDLTPMDPKDWKIATKLAHPKSTVRDIYGASSPPLYQTATFAQPSATENGPYDYTRSGNPTRDHLEQAMASLENADRAFAFSSGMSALMCVTRLVNAGERIVTGDDIYGGTSRLLAQVVPKVGIEVVNVDMNDLEAVRAAINGGNTTMVMMESPTNPRLQVIDIKAICDMAHEKNALVCVDNSIMCPTFQAPLALGADISMTSATKFIAGHSDVTGGLLACRGEELGKRIYFHQNAEGLHLGPFDCWLALRGLKTMQLRMERQQQNAMKLATWLESHPRVKKVNYPGLKANAGHDLHFKQATGAGSIFSFTTGDVEFSKIVVEETRLHKITVSFGGTTSLISLPCFMSHASIPAEVRAARGLPDDLVRISCGIEDAEDLLADLKYAFAVAERKVGAGKSASGHAVDTANTVYASREEELLARIADLEAKLQAK</sequence>
<evidence type="ECO:0000256" key="1">
    <source>
        <dbReference type="ARBA" id="ARBA00001933"/>
    </source>
</evidence>
<keyword evidence="6" id="KW-0486">Methionine biosynthesis</keyword>
<dbReference type="PROSITE" id="PS00868">
    <property type="entry name" value="CYS_MET_METAB_PP"/>
    <property type="match status" value="1"/>
</dbReference>
<dbReference type="AlphaFoldDB" id="A0A6U0EDU4"/>
<dbReference type="GO" id="GO:0071266">
    <property type="term" value="P:'de novo' L-methionine biosynthetic process"/>
    <property type="evidence" value="ECO:0007669"/>
    <property type="project" value="InterPro"/>
</dbReference>
<feature type="compositionally biased region" description="Basic and acidic residues" evidence="12">
    <location>
        <begin position="20"/>
        <end position="36"/>
    </location>
</feature>
<dbReference type="GO" id="GO:0019346">
    <property type="term" value="P:transsulfuration"/>
    <property type="evidence" value="ECO:0007669"/>
    <property type="project" value="InterPro"/>
</dbReference>
<dbReference type="GO" id="GO:0047804">
    <property type="term" value="F:cysteine-S-conjugate beta-lyase activity"/>
    <property type="evidence" value="ECO:0007669"/>
    <property type="project" value="UniProtKB-EC"/>
</dbReference>
<dbReference type="PANTHER" id="PTHR11808">
    <property type="entry name" value="TRANS-SULFURATION ENZYME FAMILY MEMBER"/>
    <property type="match status" value="1"/>
</dbReference>
<evidence type="ECO:0000256" key="4">
    <source>
        <dbReference type="ARBA" id="ARBA00022605"/>
    </source>
</evidence>
<evidence type="ECO:0000256" key="3">
    <source>
        <dbReference type="ARBA" id="ARBA00012224"/>
    </source>
</evidence>
<feature type="region of interest" description="Disordered" evidence="12">
    <location>
        <begin position="1"/>
        <end position="73"/>
    </location>
</feature>
<evidence type="ECO:0000256" key="12">
    <source>
        <dbReference type="SAM" id="MobiDB-lite"/>
    </source>
</evidence>
<accession>A0A6U0EDU4</accession>
<evidence type="ECO:0000256" key="8">
    <source>
        <dbReference type="ARBA" id="ARBA00047213"/>
    </source>
</evidence>
<evidence type="ECO:0000256" key="2">
    <source>
        <dbReference type="ARBA" id="ARBA00009077"/>
    </source>
</evidence>
<keyword evidence="4" id="KW-0028">Amino-acid biosynthesis</keyword>
<keyword evidence="7" id="KW-0456">Lyase</keyword>
<feature type="compositionally biased region" description="Low complexity" evidence="12">
    <location>
        <begin position="1"/>
        <end position="16"/>
    </location>
</feature>
<dbReference type="PANTHER" id="PTHR11808:SF50">
    <property type="entry name" value="CYSTATHIONINE BETA-LYASE"/>
    <property type="match status" value="1"/>
</dbReference>
<dbReference type="EMBL" id="HBEW01005036">
    <property type="protein sequence ID" value="CAD8583139.1"/>
    <property type="molecule type" value="Transcribed_RNA"/>
</dbReference>
<dbReference type="Pfam" id="PF01053">
    <property type="entry name" value="Cys_Met_Meta_PP"/>
    <property type="match status" value="1"/>
</dbReference>
<dbReference type="GO" id="GO:0030170">
    <property type="term" value="F:pyridoxal phosphate binding"/>
    <property type="evidence" value="ECO:0007669"/>
    <property type="project" value="InterPro"/>
</dbReference>
<evidence type="ECO:0000256" key="10">
    <source>
        <dbReference type="ARBA" id="ARBA00064715"/>
    </source>
</evidence>
<dbReference type="Gene3D" id="3.90.1150.10">
    <property type="entry name" value="Aspartate Aminotransferase, domain 1"/>
    <property type="match status" value="1"/>
</dbReference>
<protein>
    <recommendedName>
        <fullName evidence="3">cysteine-S-conjugate beta-lyase</fullName>
        <ecNumber evidence="3">4.4.1.13</ecNumber>
    </recommendedName>
    <alternativeName>
        <fullName evidence="8">Cysteine-S-conjugate beta-lyase</fullName>
    </alternativeName>
</protein>
<name>A0A6U0EDU4_9CHLO</name>
<organism evidence="13">
    <name type="scientific">Ostreococcus mediterraneus</name>
    <dbReference type="NCBI Taxonomy" id="1486918"/>
    <lineage>
        <taxon>Eukaryota</taxon>
        <taxon>Viridiplantae</taxon>
        <taxon>Chlorophyta</taxon>
        <taxon>Mamiellophyceae</taxon>
        <taxon>Mamiellales</taxon>
        <taxon>Bathycoccaceae</taxon>
        <taxon>Ostreococcus</taxon>
    </lineage>
</organism>
<dbReference type="InterPro" id="IPR006238">
    <property type="entry name" value="Cys_b_lyase_euk"/>
</dbReference>
<dbReference type="Gene3D" id="3.40.640.10">
    <property type="entry name" value="Type I PLP-dependent aspartate aminotransferase-like (Major domain)"/>
    <property type="match status" value="1"/>
</dbReference>
<dbReference type="InterPro" id="IPR054542">
    <property type="entry name" value="Cys_met_metab_PP"/>
</dbReference>
<evidence type="ECO:0000256" key="6">
    <source>
        <dbReference type="ARBA" id="ARBA00023167"/>
    </source>
</evidence>
<reference evidence="13" key="1">
    <citation type="submission" date="2021-01" db="EMBL/GenBank/DDBJ databases">
        <authorList>
            <person name="Corre E."/>
            <person name="Pelletier E."/>
            <person name="Niang G."/>
            <person name="Scheremetjew M."/>
            <person name="Finn R."/>
            <person name="Kale V."/>
            <person name="Holt S."/>
            <person name="Cochrane G."/>
            <person name="Meng A."/>
            <person name="Brown T."/>
            <person name="Cohen L."/>
        </authorList>
    </citation>
    <scope>NUCLEOTIDE SEQUENCE</scope>
    <source>
        <strain evidence="13">Clade-D-RCC2572</strain>
    </source>
</reference>
<gene>
    <name evidence="13" type="ORF">OMED0929_LOCUS4229</name>
</gene>
<dbReference type="InterPro" id="IPR015421">
    <property type="entry name" value="PyrdxlP-dep_Trfase_major"/>
</dbReference>
<dbReference type="NCBIfam" id="TIGR01329">
    <property type="entry name" value="cysta_beta_ly_E"/>
    <property type="match status" value="1"/>
</dbReference>
<comment type="cofactor">
    <cofactor evidence="1 11">
        <name>pyridoxal 5'-phosphate</name>
        <dbReference type="ChEBI" id="CHEBI:597326"/>
    </cofactor>
</comment>
<dbReference type="SUPFAM" id="SSF53383">
    <property type="entry name" value="PLP-dependent transferases"/>
    <property type="match status" value="1"/>
</dbReference>
<evidence type="ECO:0000256" key="9">
    <source>
        <dbReference type="ARBA" id="ARBA00052283"/>
    </source>
</evidence>
<evidence type="ECO:0000256" key="11">
    <source>
        <dbReference type="RuleBase" id="RU362118"/>
    </source>
</evidence>
<comment type="catalytic activity">
    <reaction evidence="9">
        <text>L,L-cystathionine + H2O = L-homocysteine + pyruvate + NH4(+)</text>
        <dbReference type="Rhea" id="RHEA:13965"/>
        <dbReference type="ChEBI" id="CHEBI:15361"/>
        <dbReference type="ChEBI" id="CHEBI:15377"/>
        <dbReference type="ChEBI" id="CHEBI:28938"/>
        <dbReference type="ChEBI" id="CHEBI:58161"/>
        <dbReference type="ChEBI" id="CHEBI:58199"/>
    </reaction>
    <physiologicalReaction direction="left-to-right" evidence="9">
        <dbReference type="Rhea" id="RHEA:13966"/>
    </physiologicalReaction>
</comment>
<dbReference type="FunFam" id="3.90.1150.10:FF:000033">
    <property type="entry name" value="Cystathionine gamma-synthase"/>
    <property type="match status" value="1"/>
</dbReference>
<evidence type="ECO:0000256" key="5">
    <source>
        <dbReference type="ARBA" id="ARBA00022898"/>
    </source>
</evidence>
<dbReference type="InterPro" id="IPR000277">
    <property type="entry name" value="Cys/Met-Metab_PyrdxlP-dep_enz"/>
</dbReference>